<keyword evidence="1 2" id="KW-0694">RNA-binding</keyword>
<feature type="domain" description="RRM" evidence="4">
    <location>
        <begin position="52"/>
        <end position="133"/>
    </location>
</feature>
<evidence type="ECO:0000256" key="1">
    <source>
        <dbReference type="ARBA" id="ARBA00022884"/>
    </source>
</evidence>
<reference evidence="5 6" key="1">
    <citation type="submission" date="2016-10" db="EMBL/GenBank/DDBJ databases">
        <authorList>
            <person name="de Groot N.N."/>
        </authorList>
    </citation>
    <scope>NUCLEOTIDE SEQUENCE [LARGE SCALE GENOMIC DNA]</scope>
    <source>
        <strain evidence="5 6">PYCC 4715</strain>
    </source>
</reference>
<dbReference type="GO" id="GO:0005730">
    <property type="term" value="C:nucleolus"/>
    <property type="evidence" value="ECO:0007669"/>
    <property type="project" value="TreeGrafter"/>
</dbReference>
<evidence type="ECO:0000256" key="3">
    <source>
        <dbReference type="SAM" id="MobiDB-lite"/>
    </source>
</evidence>
<dbReference type="Gene3D" id="3.30.70.330">
    <property type="match status" value="1"/>
</dbReference>
<protein>
    <submittedName>
        <fullName evidence="5">CIC11C00000003365</fullName>
    </submittedName>
</protein>
<dbReference type="SMART" id="SM00360">
    <property type="entry name" value="RRM"/>
    <property type="match status" value="1"/>
</dbReference>
<feature type="region of interest" description="Disordered" evidence="3">
    <location>
        <begin position="1"/>
        <end position="29"/>
    </location>
</feature>
<evidence type="ECO:0000313" key="5">
    <source>
        <dbReference type="EMBL" id="SGZ48181.1"/>
    </source>
</evidence>
<evidence type="ECO:0000259" key="4">
    <source>
        <dbReference type="PROSITE" id="PS50102"/>
    </source>
</evidence>
<dbReference type="InterPro" id="IPR012677">
    <property type="entry name" value="Nucleotide-bd_a/b_plait_sf"/>
</dbReference>
<dbReference type="Proteomes" id="UP000182259">
    <property type="component" value="Chromosome I"/>
</dbReference>
<dbReference type="PANTHER" id="PTHR23236">
    <property type="entry name" value="EUKARYOTIC TRANSLATION INITIATION FACTOR 4B/4H"/>
    <property type="match status" value="1"/>
</dbReference>
<proteinExistence type="predicted"/>
<dbReference type="Pfam" id="PF00076">
    <property type="entry name" value="RRM_1"/>
    <property type="match status" value="1"/>
</dbReference>
<dbReference type="PROSITE" id="PS50102">
    <property type="entry name" value="RRM"/>
    <property type="match status" value="1"/>
</dbReference>
<dbReference type="EMBL" id="LT635764">
    <property type="protein sequence ID" value="SGZ48181.1"/>
    <property type="molecule type" value="Genomic_DNA"/>
</dbReference>
<name>A0A1L0BA58_9ASCO</name>
<evidence type="ECO:0000256" key="2">
    <source>
        <dbReference type="PROSITE-ProRule" id="PRU00176"/>
    </source>
</evidence>
<dbReference type="PANTHER" id="PTHR23236:SF11">
    <property type="entry name" value="EUKARYOTIC TRANSLATION INITIATION FACTOR 4H"/>
    <property type="match status" value="1"/>
</dbReference>
<dbReference type="GO" id="GO:0003723">
    <property type="term" value="F:RNA binding"/>
    <property type="evidence" value="ECO:0007669"/>
    <property type="project" value="UniProtKB-UniRule"/>
</dbReference>
<dbReference type="SUPFAM" id="SSF54928">
    <property type="entry name" value="RNA-binding domain, RBD"/>
    <property type="match status" value="1"/>
</dbReference>
<dbReference type="InterPro" id="IPR000504">
    <property type="entry name" value="RRM_dom"/>
</dbReference>
<dbReference type="AlphaFoldDB" id="A0A1L0BA58"/>
<organism evidence="5 6">
    <name type="scientific">Sungouiella intermedia</name>
    <dbReference type="NCBI Taxonomy" id="45354"/>
    <lineage>
        <taxon>Eukaryota</taxon>
        <taxon>Fungi</taxon>
        <taxon>Dikarya</taxon>
        <taxon>Ascomycota</taxon>
        <taxon>Saccharomycotina</taxon>
        <taxon>Pichiomycetes</taxon>
        <taxon>Metschnikowiaceae</taxon>
        <taxon>Sungouiella</taxon>
    </lineage>
</organism>
<gene>
    <name evidence="5" type="ORF">SAMEA4029009_CIC11G00000003365</name>
</gene>
<accession>A0A1L0BA58</accession>
<dbReference type="InterPro" id="IPR035979">
    <property type="entry name" value="RBD_domain_sf"/>
</dbReference>
<sequence>MSEQSFKQDQLKEVQGGSTAAPVSKFSRDKEQFGDFQKRERTEFPVPDVPPFKARVANLPYELSEEALGRFFEDRLQARDIVEDIKLPMDNIASRLKGFAFFTFTEKAALEEALLLSMSEFNGRKIYMNVAAPQKAVVLDMEFQKTSKSHT</sequence>
<evidence type="ECO:0000313" key="6">
    <source>
        <dbReference type="Proteomes" id="UP000182259"/>
    </source>
</evidence>